<dbReference type="Proteomes" id="UP000001307">
    <property type="component" value="Unassembled WGS sequence"/>
</dbReference>
<proteinExistence type="predicted"/>
<dbReference type="EMBL" id="FN653027">
    <property type="protein sequence ID" value="CBY07781.1"/>
    <property type="molecule type" value="Genomic_DNA"/>
</dbReference>
<reference evidence="1" key="1">
    <citation type="journal article" date="2010" name="Science">
        <title>Plasticity of animal genome architecture unmasked by rapid evolution of a pelagic tunicate.</title>
        <authorList>
            <person name="Denoeud F."/>
            <person name="Henriet S."/>
            <person name="Mungpakdee S."/>
            <person name="Aury J.M."/>
            <person name="Da Silva C."/>
            <person name="Brinkmann H."/>
            <person name="Mikhaleva J."/>
            <person name="Olsen L.C."/>
            <person name="Jubin C."/>
            <person name="Canestro C."/>
            <person name="Bouquet J.M."/>
            <person name="Danks G."/>
            <person name="Poulain J."/>
            <person name="Campsteijn C."/>
            <person name="Adamski M."/>
            <person name="Cross I."/>
            <person name="Yadetie F."/>
            <person name="Muffato M."/>
            <person name="Louis A."/>
            <person name="Butcher S."/>
            <person name="Tsagkogeorga G."/>
            <person name="Konrad A."/>
            <person name="Singh S."/>
            <person name="Jensen M.F."/>
            <person name="Cong E.H."/>
            <person name="Eikeseth-Otteraa H."/>
            <person name="Noel B."/>
            <person name="Anthouard V."/>
            <person name="Porcel B.M."/>
            <person name="Kachouri-Lafond R."/>
            <person name="Nishino A."/>
            <person name="Ugolini M."/>
            <person name="Chourrout P."/>
            <person name="Nishida H."/>
            <person name="Aasland R."/>
            <person name="Huzurbazar S."/>
            <person name="Westhof E."/>
            <person name="Delsuc F."/>
            <person name="Lehrach H."/>
            <person name="Reinhardt R."/>
            <person name="Weissenbach J."/>
            <person name="Roy S.W."/>
            <person name="Artiguenave F."/>
            <person name="Postlethwait J.H."/>
            <person name="Manak J.R."/>
            <person name="Thompson E.M."/>
            <person name="Jaillon O."/>
            <person name="Du Pasquier L."/>
            <person name="Boudinot P."/>
            <person name="Liberles D.A."/>
            <person name="Volff J.N."/>
            <person name="Philippe H."/>
            <person name="Lenhard B."/>
            <person name="Roest Crollius H."/>
            <person name="Wincker P."/>
            <person name="Chourrout D."/>
        </authorList>
    </citation>
    <scope>NUCLEOTIDE SEQUENCE [LARGE SCALE GENOMIC DNA]</scope>
</reference>
<gene>
    <name evidence="1" type="ORF">GSOID_T00003133001</name>
</gene>
<protein>
    <submittedName>
        <fullName evidence="1">Uncharacterized protein</fullName>
    </submittedName>
</protein>
<evidence type="ECO:0000313" key="1">
    <source>
        <dbReference type="EMBL" id="CBY07781.1"/>
    </source>
</evidence>
<evidence type="ECO:0000313" key="2">
    <source>
        <dbReference type="Proteomes" id="UP000001307"/>
    </source>
</evidence>
<keyword evidence="2" id="KW-1185">Reference proteome</keyword>
<dbReference type="InParanoid" id="E4X6X6"/>
<organism evidence="1">
    <name type="scientific">Oikopleura dioica</name>
    <name type="common">Tunicate</name>
    <dbReference type="NCBI Taxonomy" id="34765"/>
    <lineage>
        <taxon>Eukaryota</taxon>
        <taxon>Metazoa</taxon>
        <taxon>Chordata</taxon>
        <taxon>Tunicata</taxon>
        <taxon>Appendicularia</taxon>
        <taxon>Copelata</taxon>
        <taxon>Oikopleuridae</taxon>
        <taxon>Oikopleura</taxon>
    </lineage>
</organism>
<name>E4X6X6_OIKDI</name>
<sequence length="54" mass="6573">MKDLTSRQECFFLWKTAESARVFAQIQNSNFDKKRRLTSERIAPHSKKRHFRVF</sequence>
<dbReference type="AlphaFoldDB" id="E4X6X6"/>
<accession>E4X6X6</accession>